<keyword evidence="1" id="KW-1133">Transmembrane helix</keyword>
<name>A0A1D1VM05_RAMVA</name>
<keyword evidence="1" id="KW-0472">Membrane</keyword>
<reference evidence="2 3" key="1">
    <citation type="journal article" date="2016" name="Nat. Commun.">
        <title>Extremotolerant tardigrade genome and improved radiotolerance of human cultured cells by tardigrade-unique protein.</title>
        <authorList>
            <person name="Hashimoto T."/>
            <person name="Horikawa D.D."/>
            <person name="Saito Y."/>
            <person name="Kuwahara H."/>
            <person name="Kozuka-Hata H."/>
            <person name="Shin-I T."/>
            <person name="Minakuchi Y."/>
            <person name="Ohishi K."/>
            <person name="Motoyama A."/>
            <person name="Aizu T."/>
            <person name="Enomoto A."/>
            <person name="Kondo K."/>
            <person name="Tanaka S."/>
            <person name="Hara Y."/>
            <person name="Koshikawa S."/>
            <person name="Sagara H."/>
            <person name="Miura T."/>
            <person name="Yokobori S."/>
            <person name="Miyagawa K."/>
            <person name="Suzuki Y."/>
            <person name="Kubo T."/>
            <person name="Oyama M."/>
            <person name="Kohara Y."/>
            <person name="Fujiyama A."/>
            <person name="Arakawa K."/>
            <person name="Katayama T."/>
            <person name="Toyoda A."/>
            <person name="Kunieda T."/>
        </authorList>
    </citation>
    <scope>NUCLEOTIDE SEQUENCE [LARGE SCALE GENOMIC DNA]</scope>
    <source>
        <strain evidence="2 3">YOKOZUNA-1</strain>
    </source>
</reference>
<dbReference type="EMBL" id="BDGG01000006">
    <property type="protein sequence ID" value="GAV00788.1"/>
    <property type="molecule type" value="Genomic_DNA"/>
</dbReference>
<dbReference type="Proteomes" id="UP000186922">
    <property type="component" value="Unassembled WGS sequence"/>
</dbReference>
<keyword evidence="3" id="KW-1185">Reference proteome</keyword>
<feature type="transmembrane region" description="Helical" evidence="1">
    <location>
        <begin position="78"/>
        <end position="97"/>
    </location>
</feature>
<evidence type="ECO:0000313" key="3">
    <source>
        <dbReference type="Proteomes" id="UP000186922"/>
    </source>
</evidence>
<proteinExistence type="predicted"/>
<gene>
    <name evidence="2" type="primary">RvY_11588-1</name>
    <name evidence="2" type="synonym">RvY_11588.1</name>
    <name evidence="2" type="ORF">RvY_11588</name>
</gene>
<accession>A0A1D1VM05</accession>
<evidence type="ECO:0000313" key="2">
    <source>
        <dbReference type="EMBL" id="GAV00788.1"/>
    </source>
</evidence>
<keyword evidence="1" id="KW-0812">Transmembrane</keyword>
<organism evidence="2 3">
    <name type="scientific">Ramazzottius varieornatus</name>
    <name type="common">Water bear</name>
    <name type="synonym">Tardigrade</name>
    <dbReference type="NCBI Taxonomy" id="947166"/>
    <lineage>
        <taxon>Eukaryota</taxon>
        <taxon>Metazoa</taxon>
        <taxon>Ecdysozoa</taxon>
        <taxon>Tardigrada</taxon>
        <taxon>Eutardigrada</taxon>
        <taxon>Parachela</taxon>
        <taxon>Hypsibioidea</taxon>
        <taxon>Ramazzottiidae</taxon>
        <taxon>Ramazzottius</taxon>
    </lineage>
</organism>
<protein>
    <submittedName>
        <fullName evidence="2">Uncharacterized protein</fullName>
    </submittedName>
</protein>
<sequence>MAASGCITTNYHTSCWRQNIQSSTDRRKVKIGFPRECKLRDGLYVKESKRLIHSLGYAEYVGTTMYYIRSYGRSQPGYATLSSAILLAWFVGVTLVIPKLSEVLQLQC</sequence>
<evidence type="ECO:0000256" key="1">
    <source>
        <dbReference type="SAM" id="Phobius"/>
    </source>
</evidence>
<dbReference type="AlphaFoldDB" id="A0A1D1VM05"/>
<comment type="caution">
    <text evidence="2">The sequence shown here is derived from an EMBL/GenBank/DDBJ whole genome shotgun (WGS) entry which is preliminary data.</text>
</comment>